<comment type="caution">
    <text evidence="1">The sequence shown here is derived from an EMBL/GenBank/DDBJ whole genome shotgun (WGS) entry which is preliminary data.</text>
</comment>
<accession>A0ABS6VM80</accession>
<keyword evidence="2" id="KW-1185">Reference proteome</keyword>
<name>A0ABS6VM80_9GAMM</name>
<evidence type="ECO:0000313" key="2">
    <source>
        <dbReference type="Proteomes" id="UP001166291"/>
    </source>
</evidence>
<organism evidence="1 2">
    <name type="scientific">Zhongshania aquimaris</name>
    <dbReference type="NCBI Taxonomy" id="2857107"/>
    <lineage>
        <taxon>Bacteria</taxon>
        <taxon>Pseudomonadati</taxon>
        <taxon>Pseudomonadota</taxon>
        <taxon>Gammaproteobacteria</taxon>
        <taxon>Cellvibrionales</taxon>
        <taxon>Spongiibacteraceae</taxon>
        <taxon>Zhongshania</taxon>
    </lineage>
</organism>
<dbReference type="RefSeq" id="WP_219041678.1">
    <property type="nucleotide sequence ID" value="NZ_JAHWDQ010000001.1"/>
</dbReference>
<evidence type="ECO:0008006" key="3">
    <source>
        <dbReference type="Google" id="ProtNLM"/>
    </source>
</evidence>
<evidence type="ECO:0000313" key="1">
    <source>
        <dbReference type="EMBL" id="MBW2939420.1"/>
    </source>
</evidence>
<proteinExistence type="predicted"/>
<protein>
    <recommendedName>
        <fullName evidence="3">Lipoprotein</fullName>
    </recommendedName>
</protein>
<dbReference type="EMBL" id="JAHWDQ010000001">
    <property type="protein sequence ID" value="MBW2939420.1"/>
    <property type="molecule type" value="Genomic_DNA"/>
</dbReference>
<gene>
    <name evidence="1" type="ORF">KXJ70_01430</name>
</gene>
<dbReference type="Proteomes" id="UP001166291">
    <property type="component" value="Unassembled WGS sequence"/>
</dbReference>
<reference evidence="1" key="1">
    <citation type="submission" date="2021-07" db="EMBL/GenBank/DDBJ databases">
        <title>Zhongshania sp. CAU 1632 isolated from seawater.</title>
        <authorList>
            <person name="Kim W."/>
        </authorList>
    </citation>
    <scope>NUCLEOTIDE SEQUENCE</scope>
    <source>
        <strain evidence="1">CAU 1632</strain>
    </source>
</reference>
<sequence>MKIIEIYGFGVFVVMLCTGCVMQQTKLFGFIVHNQSDSEVYQVEMHDEKDRVVYYLSSSSPPIRKNRHLSIGALDALRAPEYLVVRWKTASDGIWIEKKIDVESAVPKGFWGHIYVSVLSDESLALSWVMKRKHAMGQGTKDCGGYIFEHYYDEETKATIEKKMVKLNAYTVQKEKDIKAGLGDKYKTPKYYDTVEEADYRCNIYFYL</sequence>